<feature type="compositionally biased region" description="Basic and acidic residues" evidence="10">
    <location>
        <begin position="50"/>
        <end position="59"/>
    </location>
</feature>
<proteinExistence type="inferred from homology"/>
<evidence type="ECO:0000313" key="13">
    <source>
        <dbReference type="Proteomes" id="UP001527925"/>
    </source>
</evidence>
<evidence type="ECO:0000256" key="8">
    <source>
        <dbReference type="ARBA" id="ARBA00042306"/>
    </source>
</evidence>
<keyword evidence="7" id="KW-0539">Nucleus</keyword>
<protein>
    <recommendedName>
        <fullName evidence="3">DNA helicase</fullName>
        <ecNumber evidence="3">3.6.4.12</ecNumber>
    </recommendedName>
    <alternativeName>
        <fullName evidence="8">Minichromosome maintenance 8</fullName>
    </alternativeName>
</protein>
<comment type="similarity">
    <text evidence="2 9">Belongs to the MCM family.</text>
</comment>
<feature type="region of interest" description="Disordered" evidence="10">
    <location>
        <begin position="1"/>
        <end position="59"/>
    </location>
</feature>
<dbReference type="PRINTS" id="PR01657">
    <property type="entry name" value="MCMFAMILY"/>
</dbReference>
<dbReference type="Pfam" id="PF17207">
    <property type="entry name" value="MCM_OB"/>
    <property type="match status" value="1"/>
</dbReference>
<accession>A0ABR4NJZ5</accession>
<dbReference type="SUPFAM" id="SSF52540">
    <property type="entry name" value="P-loop containing nucleoside triphosphate hydrolases"/>
    <property type="match status" value="1"/>
</dbReference>
<dbReference type="Gene3D" id="3.40.50.300">
    <property type="entry name" value="P-loop containing nucleotide triphosphate hydrolases"/>
    <property type="match status" value="1"/>
</dbReference>
<evidence type="ECO:0000256" key="2">
    <source>
        <dbReference type="ARBA" id="ARBA00008010"/>
    </source>
</evidence>
<dbReference type="EC" id="3.6.4.12" evidence="3"/>
<feature type="region of interest" description="Disordered" evidence="10">
    <location>
        <begin position="73"/>
        <end position="97"/>
    </location>
</feature>
<dbReference type="InterPro" id="IPR041562">
    <property type="entry name" value="MCM_lid"/>
</dbReference>
<dbReference type="InterPro" id="IPR027417">
    <property type="entry name" value="P-loop_NTPase"/>
</dbReference>
<evidence type="ECO:0000256" key="5">
    <source>
        <dbReference type="ARBA" id="ARBA00022840"/>
    </source>
</evidence>
<keyword evidence="13" id="KW-1185">Reference proteome</keyword>
<feature type="compositionally biased region" description="Basic and acidic residues" evidence="10">
    <location>
        <begin position="77"/>
        <end position="97"/>
    </location>
</feature>
<evidence type="ECO:0000259" key="11">
    <source>
        <dbReference type="PROSITE" id="PS50051"/>
    </source>
</evidence>
<dbReference type="SMART" id="SM00350">
    <property type="entry name" value="MCM"/>
    <property type="match status" value="1"/>
</dbReference>
<dbReference type="Pfam" id="PF17855">
    <property type="entry name" value="MCM_lid"/>
    <property type="match status" value="1"/>
</dbReference>
<dbReference type="InterPro" id="IPR018525">
    <property type="entry name" value="MCM_CS"/>
</dbReference>
<keyword evidence="4 9" id="KW-0547">Nucleotide-binding</keyword>
<dbReference type="InterPro" id="IPR012340">
    <property type="entry name" value="NA-bd_OB-fold"/>
</dbReference>
<evidence type="ECO:0000256" key="3">
    <source>
        <dbReference type="ARBA" id="ARBA00012551"/>
    </source>
</evidence>
<dbReference type="Gene3D" id="2.20.28.10">
    <property type="match status" value="1"/>
</dbReference>
<dbReference type="EMBL" id="JADGIZ020000002">
    <property type="protein sequence ID" value="KAL2919843.1"/>
    <property type="molecule type" value="Genomic_DNA"/>
</dbReference>
<dbReference type="PANTHER" id="PTHR11630">
    <property type="entry name" value="DNA REPLICATION LICENSING FACTOR MCM FAMILY MEMBER"/>
    <property type="match status" value="1"/>
</dbReference>
<dbReference type="SMART" id="SM00382">
    <property type="entry name" value="AAA"/>
    <property type="match status" value="1"/>
</dbReference>
<name>A0ABR4NJZ5_9FUNG</name>
<organism evidence="12 13">
    <name type="scientific">Polyrhizophydium stewartii</name>
    <dbReference type="NCBI Taxonomy" id="2732419"/>
    <lineage>
        <taxon>Eukaryota</taxon>
        <taxon>Fungi</taxon>
        <taxon>Fungi incertae sedis</taxon>
        <taxon>Chytridiomycota</taxon>
        <taxon>Chytridiomycota incertae sedis</taxon>
        <taxon>Chytridiomycetes</taxon>
        <taxon>Rhizophydiales</taxon>
        <taxon>Rhizophydiales incertae sedis</taxon>
        <taxon>Polyrhizophydium</taxon>
    </lineage>
</organism>
<keyword evidence="6 9" id="KW-0238">DNA-binding</keyword>
<evidence type="ECO:0000313" key="12">
    <source>
        <dbReference type="EMBL" id="KAL2919843.1"/>
    </source>
</evidence>
<dbReference type="InterPro" id="IPR056875">
    <property type="entry name" value="MCM8/REC_WHD"/>
</dbReference>
<sequence length="865" mass="95774">MSDADGRGGWGGRGRGARGGRGRGRDGGWGSRGRGRGRGGGGSYAPYPSKEQRQGRRWNQHVDDDIAAELRVLTNDSRAHGSDDEGGGRQRGGRADSEMQCPYPCWDLYFADSPYMPGHEYIPLVEHLTGFFGSFFDQLRDAESTDAFEQLIMQPVVMVDYKDLSAVLTDLGERLKSHPGALLGCLGMAATLVAMTHLRQDDYFDPVYDRKIVRIVGHPVVTPLKDLKSNLMGKFISIRGTVVRVSSVKPMTTQMAFLCTKCERTQVQVLVDGKFRAPIKCTTFGCRGKTFVADRSTDSPTHTIDWQRIRVQEKLADDQVDSGRIPRTVECELVQDLVDGVVPGDVVSVSGIVKVLSTDESKKKQSSQMYYLYIDTNSLSKAGGSSADQEESRSDGRTGLSKDYLHFSRKELYGIREIHEQPDVFRLLVHSLCPPIYGHEIVKAGLLLVLFGARRRDDGSGGVSIRSDPHILVVGDPGLGKSQMLSATVRAAPRGVYVCGNTTTTSGLTVTICKDADSGDTALEAGALVLGDQGVCCIDEFDKMVEHQALLEAMEQQSISIAKAGIVCSLPARTSVIAAANPVGGHYKLSPGSQSTIRVVIQKLMTRSSKAKTVSENLKMNGALLSRFDLVFILLDKPDERMDMFLSDHIMKNMPSGTTRGTGVSDRTLLERLRVGRDEVLHPIPLPLLRKYIAYARTYTKPRLTKEAALVLQRFYLTLRSKYRSVDSTPITTRQLESMIRLAEARARAELREEVTEQDAHDVVQIMKVSLWDTYEDDAGQIDFQRSGTSKKGEPKRFVVELQRIARQRGNSRFSFDELQSLAQGAFAAREIRLRYDSFPDMIESLNIQGYLLKKGFRQFELATV</sequence>
<dbReference type="CDD" id="cd22247">
    <property type="entry name" value="MCM8_WHD"/>
    <property type="match status" value="1"/>
</dbReference>
<evidence type="ECO:0000256" key="4">
    <source>
        <dbReference type="ARBA" id="ARBA00022741"/>
    </source>
</evidence>
<dbReference type="InterPro" id="IPR003593">
    <property type="entry name" value="AAA+_ATPase"/>
</dbReference>
<gene>
    <name evidence="12" type="ORF">HK105_200760</name>
</gene>
<dbReference type="Pfam" id="PF00493">
    <property type="entry name" value="MCM"/>
    <property type="match status" value="2"/>
</dbReference>
<dbReference type="Gene3D" id="2.40.50.140">
    <property type="entry name" value="Nucleic acid-binding proteins"/>
    <property type="match status" value="1"/>
</dbReference>
<evidence type="ECO:0000256" key="7">
    <source>
        <dbReference type="ARBA" id="ARBA00023242"/>
    </source>
</evidence>
<dbReference type="InterPro" id="IPR031327">
    <property type="entry name" value="MCM"/>
</dbReference>
<dbReference type="PANTHER" id="PTHR11630:SF47">
    <property type="entry name" value="DNA HELICASE MCM8"/>
    <property type="match status" value="1"/>
</dbReference>
<evidence type="ECO:0000256" key="6">
    <source>
        <dbReference type="ARBA" id="ARBA00023125"/>
    </source>
</evidence>
<comment type="subcellular location">
    <subcellularLocation>
        <location evidence="1">Nucleus</location>
    </subcellularLocation>
</comment>
<dbReference type="InterPro" id="IPR033762">
    <property type="entry name" value="MCM_OB"/>
</dbReference>
<dbReference type="SUPFAM" id="SSF50249">
    <property type="entry name" value="Nucleic acid-binding proteins"/>
    <property type="match status" value="1"/>
</dbReference>
<dbReference type="InterPro" id="IPR001208">
    <property type="entry name" value="MCM_dom"/>
</dbReference>
<dbReference type="PROSITE" id="PS50051">
    <property type="entry name" value="MCM_2"/>
    <property type="match status" value="1"/>
</dbReference>
<dbReference type="Pfam" id="PF25051">
    <property type="entry name" value="WHD_MCM8"/>
    <property type="match status" value="1"/>
</dbReference>
<feature type="domain" description="MCM C-terminal AAA(+) ATPase" evidence="11">
    <location>
        <begin position="424"/>
        <end position="650"/>
    </location>
</feature>
<dbReference type="PROSITE" id="PS00847">
    <property type="entry name" value="MCM_1"/>
    <property type="match status" value="1"/>
</dbReference>
<dbReference type="Proteomes" id="UP001527925">
    <property type="component" value="Unassembled WGS sequence"/>
</dbReference>
<evidence type="ECO:0000256" key="9">
    <source>
        <dbReference type="RuleBase" id="RU004070"/>
    </source>
</evidence>
<keyword evidence="5 9" id="KW-0067">ATP-binding</keyword>
<reference evidence="12 13" key="1">
    <citation type="submission" date="2023-09" db="EMBL/GenBank/DDBJ databases">
        <title>Pangenome analysis of Batrachochytrium dendrobatidis and related Chytrids.</title>
        <authorList>
            <person name="Yacoub M.N."/>
            <person name="Stajich J.E."/>
            <person name="James T.Y."/>
        </authorList>
    </citation>
    <scope>NUCLEOTIDE SEQUENCE [LARGE SCALE GENOMIC DNA]</scope>
    <source>
        <strain evidence="12 13">JEL0888</strain>
    </source>
</reference>
<feature type="region of interest" description="Disordered" evidence="10">
    <location>
        <begin position="381"/>
        <end position="400"/>
    </location>
</feature>
<evidence type="ECO:0000256" key="10">
    <source>
        <dbReference type="SAM" id="MobiDB-lite"/>
    </source>
</evidence>
<feature type="compositionally biased region" description="Gly residues" evidence="10">
    <location>
        <begin position="27"/>
        <end position="43"/>
    </location>
</feature>
<comment type="caution">
    <text evidence="12">The sequence shown here is derived from an EMBL/GenBank/DDBJ whole genome shotgun (WGS) entry which is preliminary data.</text>
</comment>
<evidence type="ECO:0000256" key="1">
    <source>
        <dbReference type="ARBA" id="ARBA00004123"/>
    </source>
</evidence>